<accession>A0A1I1JG02</accession>
<dbReference type="AlphaFoldDB" id="A0A1I1JG02"/>
<dbReference type="STRING" id="1123010.SAMN02745724_01739"/>
<sequence length="449" mass="51458">MENKELTPFVLISAITSRLVQLQSTHYTEQSQKLQAPETYRRNAKFLRIAELSCQSLMEKILAGESGLFSIDIIYKDICTEIKDLTRDELKLVIKFLSFDSEFHYLNDNNNEVSTRSLTRLIDYQARSERVKLTQAGRLLHRVLRVQRDWIFEDKEVEKILRAISNAEFSLIPDLIEDVLITFKIHSEEITKIKENASYEELAQNYADKRTQYTETLDLSLQAIEKCLERIDSKNTRDALQKLQSDDPATHITSIYLKQLITDVAAALESLSRNFTSLIKIMQNDKSKRMGILNFKEIANSLVQGNARLNSLKGFITDSFGWTPGSNWFSSLDLEEKLEFIEEDSVDNTVAYEVLHVKDEIQSWVNQHKDYLLKSLASGPKSLISLITDTNQEGLLTEIDHLGELFSLTVSPIQLSDSLEIKLSVFSKDSIELINHHLTLSKIEISLTE</sequence>
<reference evidence="1 2" key="1">
    <citation type="submission" date="2016-10" db="EMBL/GenBank/DDBJ databases">
        <authorList>
            <person name="de Groot N.N."/>
        </authorList>
    </citation>
    <scope>NUCLEOTIDE SEQUENCE [LARGE SCALE GENOMIC DNA]</scope>
    <source>
        <strain evidence="1 2">DSM 6059</strain>
    </source>
</reference>
<keyword evidence="2" id="KW-1185">Reference proteome</keyword>
<protein>
    <submittedName>
        <fullName evidence="1">Uncharacterized protein</fullName>
    </submittedName>
</protein>
<gene>
    <name evidence="1" type="ORF">SAMN02745724_01739</name>
</gene>
<evidence type="ECO:0000313" key="1">
    <source>
        <dbReference type="EMBL" id="SFC47539.1"/>
    </source>
</evidence>
<dbReference type="EMBL" id="FOLO01000010">
    <property type="protein sequence ID" value="SFC47539.1"/>
    <property type="molecule type" value="Genomic_DNA"/>
</dbReference>
<dbReference type="Proteomes" id="UP000198862">
    <property type="component" value="Unassembled WGS sequence"/>
</dbReference>
<proteinExistence type="predicted"/>
<evidence type="ECO:0000313" key="2">
    <source>
        <dbReference type="Proteomes" id="UP000198862"/>
    </source>
</evidence>
<name>A0A1I1JG02_9GAMM</name>
<organism evidence="1 2">
    <name type="scientific">Pseudoalteromonas denitrificans DSM 6059</name>
    <dbReference type="NCBI Taxonomy" id="1123010"/>
    <lineage>
        <taxon>Bacteria</taxon>
        <taxon>Pseudomonadati</taxon>
        <taxon>Pseudomonadota</taxon>
        <taxon>Gammaproteobacteria</taxon>
        <taxon>Alteromonadales</taxon>
        <taxon>Pseudoalteromonadaceae</taxon>
        <taxon>Pseudoalteromonas</taxon>
    </lineage>
</organism>